<feature type="compositionally biased region" description="Low complexity" evidence="1">
    <location>
        <begin position="201"/>
        <end position="212"/>
    </location>
</feature>
<feature type="region of interest" description="Disordered" evidence="1">
    <location>
        <begin position="171"/>
        <end position="212"/>
    </location>
</feature>
<dbReference type="EMBL" id="FCOF02000044">
    <property type="protein sequence ID" value="SAK87632.1"/>
    <property type="molecule type" value="Genomic_DNA"/>
</dbReference>
<evidence type="ECO:0000313" key="3">
    <source>
        <dbReference type="Proteomes" id="UP000054870"/>
    </source>
</evidence>
<dbReference type="Pfam" id="PF07813">
    <property type="entry name" value="LTXXQ"/>
    <property type="match status" value="1"/>
</dbReference>
<accession>A0A158CZ35</accession>
<sequence length="212" mass="23269">MRENPHAIVILISADGVLSLPFSPAYEGRRFSISIEGKSRMKRTLVALAAFCALSPVFAQTSAPAAASAPAVQAAASAPAANKREARVEERIAELHSSLKITPQQEEQWSKFADVMRENGRTMADLYRQRIAQRNTMSALDDMKQYEQITQANADGTKRLVEAFEPLYASLSPEQKKLADTNFRDDNGKARQHRAHRHPHAAGADAASTTKP</sequence>
<reference evidence="2" key="1">
    <citation type="submission" date="2016-01" db="EMBL/GenBank/DDBJ databases">
        <authorList>
            <person name="Peeters C."/>
        </authorList>
    </citation>
    <scope>NUCLEOTIDE SEQUENCE [LARGE SCALE GENOMIC DNA]</scope>
    <source>
        <strain evidence="2">LMG 29318</strain>
    </source>
</reference>
<protein>
    <recommendedName>
        <fullName evidence="4">Periplasmic protein</fullName>
    </recommendedName>
</protein>
<evidence type="ECO:0000313" key="2">
    <source>
        <dbReference type="EMBL" id="SAK87632.1"/>
    </source>
</evidence>
<name>A0A158CZ35_9BURK</name>
<evidence type="ECO:0008006" key="4">
    <source>
        <dbReference type="Google" id="ProtNLM"/>
    </source>
</evidence>
<feature type="compositionally biased region" description="Basic residues" evidence="1">
    <location>
        <begin position="190"/>
        <end position="200"/>
    </location>
</feature>
<dbReference type="InterPro" id="IPR012899">
    <property type="entry name" value="LTXXQ"/>
</dbReference>
<dbReference type="AlphaFoldDB" id="A0A158CZ35"/>
<gene>
    <name evidence="2" type="ORF">AWB75_05975</name>
</gene>
<proteinExistence type="predicted"/>
<dbReference type="GO" id="GO:0042597">
    <property type="term" value="C:periplasmic space"/>
    <property type="evidence" value="ECO:0007669"/>
    <property type="project" value="InterPro"/>
</dbReference>
<evidence type="ECO:0000256" key="1">
    <source>
        <dbReference type="SAM" id="MobiDB-lite"/>
    </source>
</evidence>
<feature type="compositionally biased region" description="Basic and acidic residues" evidence="1">
    <location>
        <begin position="174"/>
        <end position="189"/>
    </location>
</feature>
<organism evidence="2 3">
    <name type="scientific">Caballeronia catudaia</name>
    <dbReference type="NCBI Taxonomy" id="1777136"/>
    <lineage>
        <taxon>Bacteria</taxon>
        <taxon>Pseudomonadati</taxon>
        <taxon>Pseudomonadota</taxon>
        <taxon>Betaproteobacteria</taxon>
        <taxon>Burkholderiales</taxon>
        <taxon>Burkholderiaceae</taxon>
        <taxon>Caballeronia</taxon>
    </lineage>
</organism>
<keyword evidence="3" id="KW-1185">Reference proteome</keyword>
<comment type="caution">
    <text evidence="2">The sequence shown here is derived from an EMBL/GenBank/DDBJ whole genome shotgun (WGS) entry which is preliminary data.</text>
</comment>
<dbReference type="Proteomes" id="UP000054870">
    <property type="component" value="Unassembled WGS sequence"/>
</dbReference>